<dbReference type="Proteomes" id="UP000284706">
    <property type="component" value="Unassembled WGS sequence"/>
</dbReference>
<keyword evidence="2" id="KW-1185">Reference proteome</keyword>
<dbReference type="EMBL" id="NHYE01005338">
    <property type="protein sequence ID" value="PPQ74469.1"/>
    <property type="molecule type" value="Genomic_DNA"/>
</dbReference>
<dbReference type="InParanoid" id="A0A409W7E5"/>
<organism evidence="1 2">
    <name type="scientific">Gymnopilus dilepis</name>
    <dbReference type="NCBI Taxonomy" id="231916"/>
    <lineage>
        <taxon>Eukaryota</taxon>
        <taxon>Fungi</taxon>
        <taxon>Dikarya</taxon>
        <taxon>Basidiomycota</taxon>
        <taxon>Agaricomycotina</taxon>
        <taxon>Agaricomycetes</taxon>
        <taxon>Agaricomycetidae</taxon>
        <taxon>Agaricales</taxon>
        <taxon>Agaricineae</taxon>
        <taxon>Hymenogastraceae</taxon>
        <taxon>Gymnopilus</taxon>
    </lineage>
</organism>
<comment type="caution">
    <text evidence="1">The sequence shown here is derived from an EMBL/GenBank/DDBJ whole genome shotgun (WGS) entry which is preliminary data.</text>
</comment>
<name>A0A409W7E5_9AGAR</name>
<protein>
    <submittedName>
        <fullName evidence="1">Uncharacterized protein</fullName>
    </submittedName>
</protein>
<gene>
    <name evidence="1" type="ORF">CVT26_001107</name>
</gene>
<sequence length="241" mass="27245">MSKLQGIYNQLPLIFEASRQFKDNLASTGHTVGSLLAELQDLFDDPRYKGKYGVWLLHRHFELNTGERMVKRDEHIDDGKSPKNYRTVTEPTADQASNIVAERWSPFGDELEHAYTAEGSNLTPAPDAYFFQEFHRIMVVNNIVGQDNVPRLGICLYPSPEVLEIVDSGYFIVERTNPKDPRRLHVVTAVAKNDSTMTDPDSFVESEWTMSEDWGYRCHHVCQGPTCAKSPPAANVVKKSA</sequence>
<evidence type="ECO:0000313" key="1">
    <source>
        <dbReference type="EMBL" id="PPQ74469.1"/>
    </source>
</evidence>
<accession>A0A409W7E5</accession>
<reference evidence="1 2" key="1">
    <citation type="journal article" date="2018" name="Evol. Lett.">
        <title>Horizontal gene cluster transfer increased hallucinogenic mushroom diversity.</title>
        <authorList>
            <person name="Reynolds H.T."/>
            <person name="Vijayakumar V."/>
            <person name="Gluck-Thaler E."/>
            <person name="Korotkin H.B."/>
            <person name="Matheny P.B."/>
            <person name="Slot J.C."/>
        </authorList>
    </citation>
    <scope>NUCLEOTIDE SEQUENCE [LARGE SCALE GENOMIC DNA]</scope>
    <source>
        <strain evidence="1 2">SRW20</strain>
    </source>
</reference>
<dbReference type="AlphaFoldDB" id="A0A409W7E5"/>
<evidence type="ECO:0000313" key="2">
    <source>
        <dbReference type="Proteomes" id="UP000284706"/>
    </source>
</evidence>
<dbReference type="OrthoDB" id="2322999at2759"/>
<proteinExistence type="predicted"/>